<evidence type="ECO:0000313" key="2">
    <source>
        <dbReference type="EMBL" id="MDQ0438135.1"/>
    </source>
</evidence>
<feature type="domain" description="HTH arsR-type" evidence="1">
    <location>
        <begin position="15"/>
        <end position="98"/>
    </location>
</feature>
<accession>A0ABU0H774</accession>
<dbReference type="Gene3D" id="1.10.10.10">
    <property type="entry name" value="Winged helix-like DNA-binding domain superfamily/Winged helix DNA-binding domain"/>
    <property type="match status" value="1"/>
</dbReference>
<dbReference type="InterPro" id="IPR036390">
    <property type="entry name" value="WH_DNA-bd_sf"/>
</dbReference>
<dbReference type="RefSeq" id="WP_266349044.1">
    <property type="nucleotide sequence ID" value="NZ_JAPKNG010000003.1"/>
</dbReference>
<dbReference type="SMART" id="SM00418">
    <property type="entry name" value="HTH_ARSR"/>
    <property type="match status" value="1"/>
</dbReference>
<evidence type="ECO:0000259" key="1">
    <source>
        <dbReference type="SMART" id="SM00418"/>
    </source>
</evidence>
<dbReference type="EMBL" id="JAUSVO010000003">
    <property type="protein sequence ID" value="MDQ0438135.1"/>
    <property type="molecule type" value="Genomic_DNA"/>
</dbReference>
<dbReference type="InterPro" id="IPR016943">
    <property type="entry name" value="UCP030050_HTH"/>
</dbReference>
<sequence>MKRNFLTLDVADSYAALKGIASPVRIDILRLLHDKGPMNVNEISAALKLPQSSVATAVQMLEEAELIDTKTVKAKKGHQKLCSARYDEIVIRFDTASKTPDEETIEVSMPIGLYTSCDTRAPCGLCSSEGVIGLLDVPNFFLDPNRMQAGLIWFGRGYVEYKFPNNAKILNEAISAIEFSMELSSEVPGTNPVWPSDITLWVNNVAVGTWTSPGDFGDKRGVYTPRWWKLEGSQYGKLKTWTISARGTFIDGIRISDVTLADLDLENHHSIRMRIGIADEAKHPGGINIFGRGFGNYDQDIVMRLYRAPERA</sequence>
<dbReference type="CDD" id="cd00090">
    <property type="entry name" value="HTH_ARSR"/>
    <property type="match status" value="1"/>
</dbReference>
<proteinExistence type="predicted"/>
<name>A0ABU0H774_9HYPH</name>
<evidence type="ECO:0000313" key="3">
    <source>
        <dbReference type="Proteomes" id="UP001241603"/>
    </source>
</evidence>
<dbReference type="Pfam" id="PF12840">
    <property type="entry name" value="HTH_20"/>
    <property type="match status" value="1"/>
</dbReference>
<dbReference type="InterPro" id="IPR011991">
    <property type="entry name" value="ArsR-like_HTH"/>
</dbReference>
<organism evidence="2 3">
    <name type="scientific">Kaistia dalseonensis</name>
    <dbReference type="NCBI Taxonomy" id="410840"/>
    <lineage>
        <taxon>Bacteria</taxon>
        <taxon>Pseudomonadati</taxon>
        <taxon>Pseudomonadota</taxon>
        <taxon>Alphaproteobacteria</taxon>
        <taxon>Hyphomicrobiales</taxon>
        <taxon>Kaistiaceae</taxon>
        <taxon>Kaistia</taxon>
    </lineage>
</organism>
<reference evidence="2 3" key="1">
    <citation type="submission" date="2023-07" db="EMBL/GenBank/DDBJ databases">
        <title>Genomic Encyclopedia of Type Strains, Phase IV (KMG-IV): sequencing the most valuable type-strain genomes for metagenomic binning, comparative biology and taxonomic classification.</title>
        <authorList>
            <person name="Goeker M."/>
        </authorList>
    </citation>
    <scope>NUCLEOTIDE SEQUENCE [LARGE SCALE GENOMIC DNA]</scope>
    <source>
        <strain evidence="2 3">B6-8</strain>
    </source>
</reference>
<comment type="caution">
    <text evidence="2">The sequence shown here is derived from an EMBL/GenBank/DDBJ whole genome shotgun (WGS) entry which is preliminary data.</text>
</comment>
<dbReference type="InterPro" id="IPR001845">
    <property type="entry name" value="HTH_ArsR_DNA-bd_dom"/>
</dbReference>
<keyword evidence="3" id="KW-1185">Reference proteome</keyword>
<protein>
    <submittedName>
        <fullName evidence="2">Transcriptional regulator</fullName>
    </submittedName>
</protein>
<gene>
    <name evidence="2" type="ORF">QO014_002527</name>
</gene>
<dbReference type="InterPro" id="IPR036388">
    <property type="entry name" value="WH-like_DNA-bd_sf"/>
</dbReference>
<dbReference type="Proteomes" id="UP001241603">
    <property type="component" value="Unassembled WGS sequence"/>
</dbReference>
<dbReference type="SUPFAM" id="SSF46785">
    <property type="entry name" value="Winged helix' DNA-binding domain"/>
    <property type="match status" value="1"/>
</dbReference>
<dbReference type="PIRSF" id="PIRSF030050">
    <property type="entry name" value="UCP030050_HTH"/>
    <property type="match status" value="1"/>
</dbReference>